<proteinExistence type="predicted"/>
<feature type="domain" description="B12-binding" evidence="3">
    <location>
        <begin position="107"/>
        <end position="232"/>
    </location>
</feature>
<dbReference type="EMBL" id="CP074132">
    <property type="protein sequence ID" value="QUX31275.1"/>
    <property type="molecule type" value="Genomic_DNA"/>
</dbReference>
<dbReference type="InterPro" id="IPR036724">
    <property type="entry name" value="Cobalamin-bd_sf"/>
</dbReference>
<dbReference type="RefSeq" id="WP_212643967.1">
    <property type="nucleotide sequence ID" value="NZ_CP074132.1"/>
</dbReference>
<sequence length="354" mass="37544">MTADHGTLPDAVAPVSPAVVADDFFARVRDIDDAGALAVVREALAAGVDHESLVLDVIAVSQMRVGMMWQANELSVAREHAATHIGELALGLVLEHGLARVAGARPLGSVVVACVEGEWHGLPARLLGDVLRLRGWRVTFLGASVPAHHLTLHLQETAPDVVALSCSLPSHLVNAHAMITAAARTGVPVIAGGRGFGPDSSLALRLGASLWAADARSAADLLERRMPLSSPRPREEALTPAAEYASLVQRRRDLVRTGVEHARALYEARGASLEGADLDRTVEDLGHIIDFLLTSLYVGDGAVFTRFLAWTRGVLEVRGVPAVGVARVLELLEEELFDYPETCAALRAGRAVLG</sequence>
<keyword evidence="5" id="KW-1185">Reference proteome</keyword>
<evidence type="ECO:0000313" key="4">
    <source>
        <dbReference type="EMBL" id="QUX31275.1"/>
    </source>
</evidence>
<dbReference type="Gene3D" id="1.10.1240.10">
    <property type="entry name" value="Methionine synthase domain"/>
    <property type="match status" value="1"/>
</dbReference>
<dbReference type="Pfam" id="PF02310">
    <property type="entry name" value="B12-binding"/>
    <property type="match status" value="1"/>
</dbReference>
<reference evidence="5" key="1">
    <citation type="submission" date="2021-05" db="EMBL/GenBank/DDBJ databases">
        <title>Direct Submission.</title>
        <authorList>
            <person name="Li K."/>
            <person name="Gao J."/>
        </authorList>
    </citation>
    <scope>NUCLEOTIDE SEQUENCE [LARGE SCALE GENOMIC DNA]</scope>
    <source>
        <strain evidence="5">HDS12</strain>
    </source>
</reference>
<gene>
    <name evidence="4" type="ORF">KGD83_12745</name>
</gene>
<evidence type="ECO:0000256" key="2">
    <source>
        <dbReference type="ARBA" id="ARBA00023285"/>
    </source>
</evidence>
<dbReference type="InterPro" id="IPR003759">
    <property type="entry name" value="Cbl-bd_cap"/>
</dbReference>
<accession>A0ABX8CA34</accession>
<protein>
    <submittedName>
        <fullName evidence="4">Cobalamin-dependent protein</fullName>
    </submittedName>
</protein>
<name>A0ABX8CA34_9ACTN</name>
<dbReference type="SUPFAM" id="SSF52242">
    <property type="entry name" value="Cobalamin (vitamin B12)-binding domain"/>
    <property type="match status" value="1"/>
</dbReference>
<evidence type="ECO:0000259" key="3">
    <source>
        <dbReference type="PROSITE" id="PS51332"/>
    </source>
</evidence>
<dbReference type="Proteomes" id="UP000678016">
    <property type="component" value="Chromosome"/>
</dbReference>
<dbReference type="InterPro" id="IPR006158">
    <property type="entry name" value="Cobalamin-bd"/>
</dbReference>
<dbReference type="PANTHER" id="PTHR45833">
    <property type="entry name" value="METHIONINE SYNTHASE"/>
    <property type="match status" value="1"/>
</dbReference>
<dbReference type="InterPro" id="IPR050554">
    <property type="entry name" value="Met_Synthase/Corrinoid"/>
</dbReference>
<keyword evidence="1" id="KW-0479">Metal-binding</keyword>
<dbReference type="PROSITE" id="PS51332">
    <property type="entry name" value="B12_BINDING"/>
    <property type="match status" value="1"/>
</dbReference>
<evidence type="ECO:0000256" key="1">
    <source>
        <dbReference type="ARBA" id="ARBA00022723"/>
    </source>
</evidence>
<keyword evidence="2" id="KW-0170">Cobalt</keyword>
<evidence type="ECO:0000313" key="5">
    <source>
        <dbReference type="Proteomes" id="UP000678016"/>
    </source>
</evidence>
<dbReference type="PANTHER" id="PTHR45833:SF1">
    <property type="entry name" value="METHIONINE SYNTHASE"/>
    <property type="match status" value="1"/>
</dbReference>
<organism evidence="4 5">
    <name type="scientific">Nocardiopsis akebiae</name>
    <dbReference type="NCBI Taxonomy" id="2831968"/>
    <lineage>
        <taxon>Bacteria</taxon>
        <taxon>Bacillati</taxon>
        <taxon>Actinomycetota</taxon>
        <taxon>Actinomycetes</taxon>
        <taxon>Streptosporangiales</taxon>
        <taxon>Nocardiopsidaceae</taxon>
        <taxon>Nocardiopsis</taxon>
    </lineage>
</organism>
<dbReference type="Pfam" id="PF02607">
    <property type="entry name" value="B12-binding_2"/>
    <property type="match status" value="1"/>
</dbReference>
<dbReference type="InterPro" id="IPR036594">
    <property type="entry name" value="Meth_synthase_dom"/>
</dbReference>
<dbReference type="Gene3D" id="3.40.50.280">
    <property type="entry name" value="Cobalamin-binding domain"/>
    <property type="match status" value="1"/>
</dbReference>